<dbReference type="OrthoDB" id="185346at2"/>
<dbReference type="AlphaFoldDB" id="F5R7Y8"/>
<comment type="caution">
    <text evidence="6">The sequence shown here is derived from an EMBL/GenBank/DDBJ whole genome shotgun (WGS) entry which is preliminary data.</text>
</comment>
<evidence type="ECO:0000313" key="7">
    <source>
        <dbReference type="Proteomes" id="UP000005019"/>
    </source>
</evidence>
<dbReference type="STRING" id="1000565.METUNv1_00312"/>
<protein>
    <submittedName>
        <fullName evidence="6">Transcriptional regulator, AraC family</fullName>
    </submittedName>
</protein>
<sequence length="339" mass="37867">MGQNDFAPARNPEHADRSVPGDGIRISRSHDVAEHADNISRWHQEYEQLSGGVFTGCIRERLAEEGPRLQVFHEYTEQETSQQCGPWAGSVWMGLPDLSRTGEVRFCGRPHSDGVHLMMARASSGFTLRTPRDFGIYGIVADEDWLAARLKGQHGHRLEHLITHGSVASRAISPARHSELCFLIEGLLDPAGATTPSGDLCADLVDLLLDSLGDSPEPPARTALEQRRFDVVMQARRFALQPESAMDGVDDLCERLHVTRRTLQNHFNTVLGMAPKDYLKRVRLNAVRRALQYGSDPARSVHDVAMHWGFWHLGHFSHDYRELFGELPSATLKRSLSGV</sequence>
<feature type="region of interest" description="Disordered" evidence="4">
    <location>
        <begin position="1"/>
        <end position="24"/>
    </location>
</feature>
<dbReference type="eggNOG" id="COG2207">
    <property type="taxonomic scope" value="Bacteria"/>
</dbReference>
<keyword evidence="3" id="KW-0804">Transcription</keyword>
<dbReference type="RefSeq" id="WP_008058152.1">
    <property type="nucleotide sequence ID" value="NZ_AFHG01000029.1"/>
</dbReference>
<evidence type="ECO:0000256" key="1">
    <source>
        <dbReference type="ARBA" id="ARBA00023015"/>
    </source>
</evidence>
<dbReference type="Proteomes" id="UP000005019">
    <property type="component" value="Unassembled WGS sequence"/>
</dbReference>
<evidence type="ECO:0000256" key="3">
    <source>
        <dbReference type="ARBA" id="ARBA00023163"/>
    </source>
</evidence>
<dbReference type="GO" id="GO:0003700">
    <property type="term" value="F:DNA-binding transcription factor activity"/>
    <property type="evidence" value="ECO:0007669"/>
    <property type="project" value="InterPro"/>
</dbReference>
<dbReference type="PANTHER" id="PTHR46796:SF12">
    <property type="entry name" value="HTH-TYPE DNA-BINDING TRANSCRIPTIONAL ACTIVATOR EUTR"/>
    <property type="match status" value="1"/>
</dbReference>
<dbReference type="PANTHER" id="PTHR46796">
    <property type="entry name" value="HTH-TYPE TRANSCRIPTIONAL ACTIVATOR RHAS-RELATED"/>
    <property type="match status" value="1"/>
</dbReference>
<dbReference type="InterPro" id="IPR009057">
    <property type="entry name" value="Homeodomain-like_sf"/>
</dbReference>
<dbReference type="SMART" id="SM00342">
    <property type="entry name" value="HTH_ARAC"/>
    <property type="match status" value="1"/>
</dbReference>
<keyword evidence="7" id="KW-1185">Reference proteome</keyword>
<evidence type="ECO:0000259" key="5">
    <source>
        <dbReference type="PROSITE" id="PS01124"/>
    </source>
</evidence>
<dbReference type="EMBL" id="AFHG01000029">
    <property type="protein sequence ID" value="EGK73141.1"/>
    <property type="molecule type" value="Genomic_DNA"/>
</dbReference>
<dbReference type="InterPro" id="IPR018062">
    <property type="entry name" value="HTH_AraC-typ_CS"/>
</dbReference>
<feature type="domain" description="HTH araC/xylS-type" evidence="5">
    <location>
        <begin position="249"/>
        <end position="334"/>
    </location>
</feature>
<accession>F5R7Y8</accession>
<dbReference type="InterPro" id="IPR018060">
    <property type="entry name" value="HTH_AraC"/>
</dbReference>
<dbReference type="SUPFAM" id="SSF46689">
    <property type="entry name" value="Homeodomain-like"/>
    <property type="match status" value="1"/>
</dbReference>
<evidence type="ECO:0000313" key="6">
    <source>
        <dbReference type="EMBL" id="EGK73141.1"/>
    </source>
</evidence>
<name>F5R7Y8_METUF</name>
<proteinExistence type="predicted"/>
<dbReference type="Pfam" id="PF12833">
    <property type="entry name" value="HTH_18"/>
    <property type="match status" value="1"/>
</dbReference>
<dbReference type="PROSITE" id="PS01124">
    <property type="entry name" value="HTH_ARAC_FAMILY_2"/>
    <property type="match status" value="1"/>
</dbReference>
<organism evidence="6 7">
    <name type="scientific">Methyloversatilis universalis (strain ATCC BAA-1314 / DSM 25237 / JCM 13912 / CCUG 52030 / FAM5)</name>
    <dbReference type="NCBI Taxonomy" id="1000565"/>
    <lineage>
        <taxon>Bacteria</taxon>
        <taxon>Pseudomonadati</taxon>
        <taxon>Pseudomonadota</taxon>
        <taxon>Betaproteobacteria</taxon>
        <taxon>Nitrosomonadales</taxon>
        <taxon>Sterolibacteriaceae</taxon>
        <taxon>Methyloversatilis</taxon>
    </lineage>
</organism>
<dbReference type="GO" id="GO:0043565">
    <property type="term" value="F:sequence-specific DNA binding"/>
    <property type="evidence" value="ECO:0007669"/>
    <property type="project" value="InterPro"/>
</dbReference>
<keyword evidence="2" id="KW-0238">DNA-binding</keyword>
<dbReference type="PROSITE" id="PS00041">
    <property type="entry name" value="HTH_ARAC_FAMILY_1"/>
    <property type="match status" value="1"/>
</dbReference>
<dbReference type="Gene3D" id="1.10.10.60">
    <property type="entry name" value="Homeodomain-like"/>
    <property type="match status" value="1"/>
</dbReference>
<keyword evidence="1" id="KW-0805">Transcription regulation</keyword>
<gene>
    <name evidence="6" type="ORF">METUNv1_00312</name>
</gene>
<evidence type="ECO:0000256" key="4">
    <source>
        <dbReference type="SAM" id="MobiDB-lite"/>
    </source>
</evidence>
<dbReference type="InterPro" id="IPR050204">
    <property type="entry name" value="AraC_XylS_family_regulators"/>
</dbReference>
<reference evidence="6 7" key="1">
    <citation type="journal article" date="2011" name="J. Bacteriol.">
        <title>Genome sequence of Methyloversatilis universalis FAM5T, a methylotrophic representative of the order Rhodocyclales.</title>
        <authorList>
            <person name="Kittichotirat W."/>
            <person name="Good N.M."/>
            <person name="Hall R."/>
            <person name="Bringel F."/>
            <person name="Lajus A."/>
            <person name="Medigue C."/>
            <person name="Smalley N.E."/>
            <person name="Beck D."/>
            <person name="Bumgarner R."/>
            <person name="Vuilleumier S."/>
            <person name="Kalyuzhnaya M.G."/>
        </authorList>
    </citation>
    <scope>NUCLEOTIDE SEQUENCE [LARGE SCALE GENOMIC DNA]</scope>
    <source>
        <strain evidence="7">ATCC BAA-1314 / JCM 13912 / FAM5</strain>
    </source>
</reference>
<evidence type="ECO:0000256" key="2">
    <source>
        <dbReference type="ARBA" id="ARBA00023125"/>
    </source>
</evidence>